<evidence type="ECO:0000256" key="1">
    <source>
        <dbReference type="ARBA" id="ARBA00022801"/>
    </source>
</evidence>
<dbReference type="Gene3D" id="3.40.50.1820">
    <property type="entry name" value="alpha/beta hydrolase"/>
    <property type="match status" value="1"/>
</dbReference>
<evidence type="ECO:0000313" key="4">
    <source>
        <dbReference type="EMBL" id="KAF2740133.1"/>
    </source>
</evidence>
<comment type="similarity">
    <text evidence="2">Belongs to the AB hydrolase superfamily. Epoxide hydrolase family.</text>
</comment>
<organism evidence="4 5">
    <name type="scientific">Polyplosphaeria fusca</name>
    <dbReference type="NCBI Taxonomy" id="682080"/>
    <lineage>
        <taxon>Eukaryota</taxon>
        <taxon>Fungi</taxon>
        <taxon>Dikarya</taxon>
        <taxon>Ascomycota</taxon>
        <taxon>Pezizomycotina</taxon>
        <taxon>Dothideomycetes</taxon>
        <taxon>Pleosporomycetidae</taxon>
        <taxon>Pleosporales</taxon>
        <taxon>Tetraplosphaeriaceae</taxon>
        <taxon>Polyplosphaeria</taxon>
    </lineage>
</organism>
<evidence type="ECO:0000256" key="2">
    <source>
        <dbReference type="ARBA" id="ARBA00038334"/>
    </source>
</evidence>
<dbReference type="InterPro" id="IPR000073">
    <property type="entry name" value="AB_hydrolase_1"/>
</dbReference>
<keyword evidence="5" id="KW-1185">Reference proteome</keyword>
<dbReference type="InterPro" id="IPR029058">
    <property type="entry name" value="AB_hydrolase_fold"/>
</dbReference>
<dbReference type="AlphaFoldDB" id="A0A9P4R6F2"/>
<reference evidence="4" key="1">
    <citation type="journal article" date="2020" name="Stud. Mycol.">
        <title>101 Dothideomycetes genomes: a test case for predicting lifestyles and emergence of pathogens.</title>
        <authorList>
            <person name="Haridas S."/>
            <person name="Albert R."/>
            <person name="Binder M."/>
            <person name="Bloem J."/>
            <person name="Labutti K."/>
            <person name="Salamov A."/>
            <person name="Andreopoulos B."/>
            <person name="Baker S."/>
            <person name="Barry K."/>
            <person name="Bills G."/>
            <person name="Bluhm B."/>
            <person name="Cannon C."/>
            <person name="Castanera R."/>
            <person name="Culley D."/>
            <person name="Daum C."/>
            <person name="Ezra D."/>
            <person name="Gonzalez J."/>
            <person name="Henrissat B."/>
            <person name="Kuo A."/>
            <person name="Liang C."/>
            <person name="Lipzen A."/>
            <person name="Lutzoni F."/>
            <person name="Magnuson J."/>
            <person name="Mondo S."/>
            <person name="Nolan M."/>
            <person name="Ohm R."/>
            <person name="Pangilinan J."/>
            <person name="Park H.-J."/>
            <person name="Ramirez L."/>
            <person name="Alfaro M."/>
            <person name="Sun H."/>
            <person name="Tritt A."/>
            <person name="Yoshinaga Y."/>
            <person name="Zwiers L.-H."/>
            <person name="Turgeon B."/>
            <person name="Goodwin S."/>
            <person name="Spatafora J."/>
            <person name="Crous P."/>
            <person name="Grigoriev I."/>
        </authorList>
    </citation>
    <scope>NUCLEOTIDE SEQUENCE</scope>
    <source>
        <strain evidence="4">CBS 125425</strain>
    </source>
</reference>
<feature type="domain" description="AB hydrolase-1" evidence="3">
    <location>
        <begin position="6"/>
        <end position="293"/>
    </location>
</feature>
<evidence type="ECO:0000259" key="3">
    <source>
        <dbReference type="Pfam" id="PF00561"/>
    </source>
</evidence>
<sequence>PNSPKPTILFLHGFPSSSFDWHNQITYFAGKGYGVIAPDLLGYGSTTAPTSLEPYTFKSMTEDIISILKHCQVDLSSGEMLHFVGHDFGAILLSTLLAYHPNIALTASFVAVPYTPPGVKLDLDAMKQITEKVLGFELFGYRRFFIRENSWQLIDEHKESFFTNLYGPEELMMSDFLPPGKLEAWLRADKRVPYEQWVTPEYKQTRDRIFSKDDSYKGPTDWYKARFRDFLGIDQEVEELGQPRIPCPAMFLQSAGSKMLMAEVKTRTGKFADEYEYHEAPSGEGHFVQLEAPDEVNDILEKWF</sequence>
<comment type="caution">
    <text evidence="4">The sequence shown here is derived from an EMBL/GenBank/DDBJ whole genome shotgun (WGS) entry which is preliminary data.</text>
</comment>
<feature type="non-terminal residue" evidence="4">
    <location>
        <position position="304"/>
    </location>
</feature>
<evidence type="ECO:0000313" key="5">
    <source>
        <dbReference type="Proteomes" id="UP000799444"/>
    </source>
</evidence>
<accession>A0A9P4R6F2</accession>
<dbReference type="PRINTS" id="PR00412">
    <property type="entry name" value="EPOXHYDRLASE"/>
</dbReference>
<protein>
    <submittedName>
        <fullName evidence="4">Alpha/beta-hydrolase</fullName>
    </submittedName>
</protein>
<dbReference type="GO" id="GO:0016787">
    <property type="term" value="F:hydrolase activity"/>
    <property type="evidence" value="ECO:0007669"/>
    <property type="project" value="UniProtKB-KW"/>
</dbReference>
<dbReference type="InterPro" id="IPR000639">
    <property type="entry name" value="Epox_hydrolase-like"/>
</dbReference>
<dbReference type="Pfam" id="PF00561">
    <property type="entry name" value="Abhydrolase_1"/>
    <property type="match status" value="1"/>
</dbReference>
<proteinExistence type="inferred from homology"/>
<feature type="non-terminal residue" evidence="4">
    <location>
        <position position="1"/>
    </location>
</feature>
<dbReference type="PANTHER" id="PTHR43329">
    <property type="entry name" value="EPOXIDE HYDROLASE"/>
    <property type="match status" value="1"/>
</dbReference>
<dbReference type="Proteomes" id="UP000799444">
    <property type="component" value="Unassembled WGS sequence"/>
</dbReference>
<gene>
    <name evidence="4" type="ORF">EJ04DRAFT_396415</name>
</gene>
<dbReference type="OrthoDB" id="284184at2759"/>
<dbReference type="EMBL" id="ML996101">
    <property type="protein sequence ID" value="KAF2740133.1"/>
    <property type="molecule type" value="Genomic_DNA"/>
</dbReference>
<dbReference type="SUPFAM" id="SSF53474">
    <property type="entry name" value="alpha/beta-Hydrolases"/>
    <property type="match status" value="1"/>
</dbReference>
<name>A0A9P4R6F2_9PLEO</name>
<keyword evidence="1" id="KW-0378">Hydrolase</keyword>